<evidence type="ECO:0000256" key="8">
    <source>
        <dbReference type="RuleBase" id="RU003953"/>
    </source>
</evidence>
<dbReference type="Gene3D" id="1.10.3090.10">
    <property type="entry name" value="cca-adding enzyme, domain 2"/>
    <property type="match status" value="1"/>
</dbReference>
<evidence type="ECO:0000259" key="9">
    <source>
        <dbReference type="Pfam" id="PF01743"/>
    </source>
</evidence>
<feature type="domain" description="tRNA nucleotidyltransferase/poly(A) polymerase RNA and SrmB- binding" evidence="10">
    <location>
        <begin position="176"/>
        <end position="231"/>
    </location>
</feature>
<keyword evidence="7" id="KW-0460">Magnesium</keyword>
<comment type="cofactor">
    <cofactor evidence="1">
        <name>Mg(2+)</name>
        <dbReference type="ChEBI" id="CHEBI:18420"/>
    </cofactor>
</comment>
<dbReference type="InterPro" id="IPR032828">
    <property type="entry name" value="PolyA_RNA-bd"/>
</dbReference>
<dbReference type="InterPro" id="IPR002646">
    <property type="entry name" value="PolA_pol_head_dom"/>
</dbReference>
<keyword evidence="2 8" id="KW-0808">Transferase</keyword>
<keyword evidence="4" id="KW-0548">Nucleotidyltransferase</keyword>
<evidence type="ECO:0000313" key="11">
    <source>
        <dbReference type="EMBL" id="MDO8167891.1"/>
    </source>
</evidence>
<feature type="domain" description="Poly A polymerase head" evidence="9">
    <location>
        <begin position="28"/>
        <end position="149"/>
    </location>
</feature>
<dbReference type="RefSeq" id="WP_304515092.1">
    <property type="nucleotide sequence ID" value="NZ_JAOSID010000001.1"/>
</dbReference>
<proteinExistence type="inferred from homology"/>
<evidence type="ECO:0000256" key="1">
    <source>
        <dbReference type="ARBA" id="ARBA00001946"/>
    </source>
</evidence>
<evidence type="ECO:0000313" key="12">
    <source>
        <dbReference type="Proteomes" id="UP001172036"/>
    </source>
</evidence>
<reference evidence="11 12" key="1">
    <citation type="journal article" date="2023" name="Int. J. Syst. Evol. Microbiol.">
        <title>The observation of taxonomic boundaries for the 16SrII and 16SrXXV phytoplasmas using genome-based delimitation.</title>
        <authorList>
            <person name="Rodrigues Jardim B."/>
            <person name="Tran-Nguyen L.T.T."/>
            <person name="Gambley C."/>
            <person name="Al-Sadi A.M."/>
            <person name="Al-Subhi A.M."/>
            <person name="Foissac X."/>
            <person name="Salar P."/>
            <person name="Cai H."/>
            <person name="Yang J.Y."/>
            <person name="Davis R."/>
            <person name="Jones L."/>
            <person name="Rodoni B."/>
            <person name="Constable F.E."/>
        </authorList>
    </citation>
    <scope>NUCLEOTIDE SEQUENCE [LARGE SCALE GENOMIC DNA]</scope>
    <source>
        <strain evidence="11">BAWM-155c</strain>
    </source>
</reference>
<keyword evidence="8" id="KW-0694">RNA-binding</keyword>
<gene>
    <name evidence="11" type="ORF">OC680_00120</name>
</gene>
<keyword evidence="3" id="KW-0819">tRNA processing</keyword>
<evidence type="ECO:0000256" key="4">
    <source>
        <dbReference type="ARBA" id="ARBA00022695"/>
    </source>
</evidence>
<evidence type="ECO:0000256" key="6">
    <source>
        <dbReference type="ARBA" id="ARBA00022741"/>
    </source>
</evidence>
<dbReference type="InterPro" id="IPR050264">
    <property type="entry name" value="Bact_CCA-adding_enz_type3_sf"/>
</dbReference>
<name>A0ABT9DF94_9MOLU</name>
<comment type="similarity">
    <text evidence="8">Belongs to the tRNA nucleotidyltransferase/poly(A) polymerase family.</text>
</comment>
<protein>
    <submittedName>
        <fullName evidence="11">CCA tRNA nucleotidyltransferase</fullName>
    </submittedName>
</protein>
<dbReference type="InterPro" id="IPR043519">
    <property type="entry name" value="NT_sf"/>
</dbReference>
<dbReference type="PANTHER" id="PTHR46173">
    <property type="entry name" value="CCA TRNA NUCLEOTIDYLTRANSFERASE 1, MITOCHONDRIAL"/>
    <property type="match status" value="1"/>
</dbReference>
<comment type="caution">
    <text evidence="11">The sequence shown here is derived from an EMBL/GenBank/DDBJ whole genome shotgun (WGS) entry which is preliminary data.</text>
</comment>
<dbReference type="PANTHER" id="PTHR46173:SF1">
    <property type="entry name" value="CCA TRNA NUCLEOTIDYLTRANSFERASE 1, MITOCHONDRIAL"/>
    <property type="match status" value="1"/>
</dbReference>
<evidence type="ECO:0000256" key="3">
    <source>
        <dbReference type="ARBA" id="ARBA00022694"/>
    </source>
</evidence>
<organism evidence="11 12">
    <name type="scientific">Candidatus Phytoplasma melaleucae</name>
    <dbReference type="NCBI Taxonomy" id="2982630"/>
    <lineage>
        <taxon>Bacteria</taxon>
        <taxon>Bacillati</taxon>
        <taxon>Mycoplasmatota</taxon>
        <taxon>Mollicutes</taxon>
        <taxon>Acholeplasmatales</taxon>
        <taxon>Acholeplasmataceae</taxon>
        <taxon>Candidatus Phytoplasma</taxon>
    </lineage>
</organism>
<dbReference type="Gene3D" id="3.30.460.10">
    <property type="entry name" value="Beta Polymerase, domain 2"/>
    <property type="match status" value="1"/>
</dbReference>
<evidence type="ECO:0000256" key="7">
    <source>
        <dbReference type="ARBA" id="ARBA00022842"/>
    </source>
</evidence>
<evidence type="ECO:0000256" key="2">
    <source>
        <dbReference type="ARBA" id="ARBA00022679"/>
    </source>
</evidence>
<keyword evidence="5" id="KW-0479">Metal-binding</keyword>
<dbReference type="Pfam" id="PF01743">
    <property type="entry name" value="PolyA_pol"/>
    <property type="match status" value="1"/>
</dbReference>
<keyword evidence="12" id="KW-1185">Reference proteome</keyword>
<dbReference type="SUPFAM" id="SSF81301">
    <property type="entry name" value="Nucleotidyltransferase"/>
    <property type="match status" value="1"/>
</dbReference>
<evidence type="ECO:0000259" key="10">
    <source>
        <dbReference type="Pfam" id="PF12627"/>
    </source>
</evidence>
<dbReference type="Proteomes" id="UP001172036">
    <property type="component" value="Unassembled WGS sequence"/>
</dbReference>
<dbReference type="EMBL" id="JAOSID010000001">
    <property type="protein sequence ID" value="MDO8167891.1"/>
    <property type="molecule type" value="Genomic_DNA"/>
</dbReference>
<dbReference type="Pfam" id="PF12627">
    <property type="entry name" value="PolyA_pol_RNAbd"/>
    <property type="match status" value="1"/>
</dbReference>
<keyword evidence="6" id="KW-0547">Nucleotide-binding</keyword>
<evidence type="ECO:0000256" key="5">
    <source>
        <dbReference type="ARBA" id="ARBA00022723"/>
    </source>
</evidence>
<dbReference type="SUPFAM" id="SSF81891">
    <property type="entry name" value="Poly A polymerase C-terminal region-like"/>
    <property type="match status" value="1"/>
</dbReference>
<accession>A0ABT9DF94</accession>
<sequence>MLDYKHQIIKITKAQKILKILKQKKIEAFIVGGAVRDWILKLPIRDVDITTNAHPSVIRKIFSSEFISMDNRYGCVKIFFQNHYFDITTYRKEKNYFDYRHPSDIEFVSDVKEDIMRRDFTINALLLDNNNNIFDYVNGIFDLKNRLIRTIGNIHNKLTEDPLRMMRIFYFQAKLNFEIEEETFSILKKNIFLLQKIKNQMLLKEFSKILQQKNIQKAFSSLQETKAFDFVKSLKKGIIFVLRNNLQDVSEELFFSLSFILDPQIIHDFPFATRFKKLLKKIFCWHQQQKSNDLLCYNDEYFQMLKEQIQKIMQNECVK</sequence>